<protein>
    <submittedName>
        <fullName evidence="1">Uncharacterized protein</fullName>
    </submittedName>
</protein>
<accession>A0A1E5V7Y4</accession>
<evidence type="ECO:0000313" key="1">
    <source>
        <dbReference type="EMBL" id="OEL21228.1"/>
    </source>
</evidence>
<dbReference type="Proteomes" id="UP000095767">
    <property type="component" value="Unassembled WGS sequence"/>
</dbReference>
<feature type="non-terminal residue" evidence="1">
    <location>
        <position position="1"/>
    </location>
</feature>
<comment type="caution">
    <text evidence="1">The sequence shown here is derived from an EMBL/GenBank/DDBJ whole genome shotgun (WGS) entry which is preliminary data.</text>
</comment>
<dbReference type="AlphaFoldDB" id="A0A1E5V7Y4"/>
<keyword evidence="2" id="KW-1185">Reference proteome</keyword>
<sequence length="34" mass="3914">LSIWSLLQRNDIKETIRLASQTLEIVALDIFAKN</sequence>
<reference evidence="1 2" key="1">
    <citation type="submission" date="2016-09" db="EMBL/GenBank/DDBJ databases">
        <title>The draft genome of Dichanthelium oligosanthes: A C3 panicoid grass species.</title>
        <authorList>
            <person name="Studer A.J."/>
            <person name="Schnable J.C."/>
            <person name="Brutnell T.P."/>
        </authorList>
    </citation>
    <scope>NUCLEOTIDE SEQUENCE [LARGE SCALE GENOMIC DNA]</scope>
    <source>
        <strain evidence="2">cv. Kellogg 1175</strain>
        <tissue evidence="1">Leaf</tissue>
    </source>
</reference>
<proteinExistence type="predicted"/>
<name>A0A1E5V7Y4_9POAL</name>
<organism evidence="1 2">
    <name type="scientific">Dichanthelium oligosanthes</name>
    <dbReference type="NCBI Taxonomy" id="888268"/>
    <lineage>
        <taxon>Eukaryota</taxon>
        <taxon>Viridiplantae</taxon>
        <taxon>Streptophyta</taxon>
        <taxon>Embryophyta</taxon>
        <taxon>Tracheophyta</taxon>
        <taxon>Spermatophyta</taxon>
        <taxon>Magnoliopsida</taxon>
        <taxon>Liliopsida</taxon>
        <taxon>Poales</taxon>
        <taxon>Poaceae</taxon>
        <taxon>PACMAD clade</taxon>
        <taxon>Panicoideae</taxon>
        <taxon>Panicodae</taxon>
        <taxon>Paniceae</taxon>
        <taxon>Dichantheliinae</taxon>
        <taxon>Dichanthelium</taxon>
    </lineage>
</organism>
<gene>
    <name evidence="1" type="ORF">BAE44_0017753</name>
</gene>
<evidence type="ECO:0000313" key="2">
    <source>
        <dbReference type="Proteomes" id="UP000095767"/>
    </source>
</evidence>
<dbReference type="EMBL" id="LWDX02048403">
    <property type="protein sequence ID" value="OEL21228.1"/>
    <property type="molecule type" value="Genomic_DNA"/>
</dbReference>